<evidence type="ECO:0000259" key="7">
    <source>
        <dbReference type="Pfam" id="PF07992"/>
    </source>
</evidence>
<evidence type="ECO:0000313" key="9">
    <source>
        <dbReference type="Proteomes" id="UP000234331"/>
    </source>
</evidence>
<dbReference type="GO" id="GO:0003954">
    <property type="term" value="F:NADH dehydrogenase activity"/>
    <property type="evidence" value="ECO:0007669"/>
    <property type="project" value="InterPro"/>
</dbReference>
<feature type="compositionally biased region" description="Gly residues" evidence="6">
    <location>
        <begin position="42"/>
        <end position="51"/>
    </location>
</feature>
<dbReference type="SUPFAM" id="SSF51905">
    <property type="entry name" value="FAD/NAD(P)-binding domain"/>
    <property type="match status" value="1"/>
</dbReference>
<feature type="domain" description="FAD/NAD(P)-binding" evidence="7">
    <location>
        <begin position="57"/>
        <end position="387"/>
    </location>
</feature>
<keyword evidence="3" id="KW-0274">FAD</keyword>
<dbReference type="InterPro" id="IPR045024">
    <property type="entry name" value="NDH-2"/>
</dbReference>
<evidence type="ECO:0000256" key="1">
    <source>
        <dbReference type="ARBA" id="ARBA00005272"/>
    </source>
</evidence>
<evidence type="ECO:0000256" key="3">
    <source>
        <dbReference type="ARBA" id="ARBA00022827"/>
    </source>
</evidence>
<evidence type="ECO:0000256" key="6">
    <source>
        <dbReference type="SAM" id="MobiDB-lite"/>
    </source>
</evidence>
<evidence type="ECO:0000256" key="5">
    <source>
        <dbReference type="ARBA" id="ARBA00023027"/>
    </source>
</evidence>
<comment type="similarity">
    <text evidence="1">Belongs to the NADH dehydrogenase family.</text>
</comment>
<feature type="region of interest" description="Disordered" evidence="6">
    <location>
        <begin position="25"/>
        <end position="51"/>
    </location>
</feature>
<protein>
    <submittedName>
        <fullName evidence="8">NADH dehydrogenase, FAD-containing subunit</fullName>
    </submittedName>
</protein>
<organism evidence="8 9">
    <name type="scientific">Frankia canadensis</name>
    <dbReference type="NCBI Taxonomy" id="1836972"/>
    <lineage>
        <taxon>Bacteria</taxon>
        <taxon>Bacillati</taxon>
        <taxon>Actinomycetota</taxon>
        <taxon>Actinomycetes</taxon>
        <taxon>Frankiales</taxon>
        <taxon>Frankiaceae</taxon>
        <taxon>Frankia</taxon>
    </lineage>
</organism>
<feature type="region of interest" description="Disordered" evidence="6">
    <location>
        <begin position="489"/>
        <end position="558"/>
    </location>
</feature>
<dbReference type="InterPro" id="IPR023753">
    <property type="entry name" value="FAD/NAD-binding_dom"/>
</dbReference>
<evidence type="ECO:0000313" key="8">
    <source>
        <dbReference type="EMBL" id="SNQ51587.1"/>
    </source>
</evidence>
<dbReference type="PANTHER" id="PTHR43706:SF45">
    <property type="entry name" value="NADH DEHYDROGENASE-LIKE PROTEIN RV1812C"/>
    <property type="match status" value="1"/>
</dbReference>
<dbReference type="PANTHER" id="PTHR43706">
    <property type="entry name" value="NADH DEHYDROGENASE"/>
    <property type="match status" value="1"/>
</dbReference>
<keyword evidence="2" id="KW-0285">Flavoprotein</keyword>
<evidence type="ECO:0000256" key="2">
    <source>
        <dbReference type="ARBA" id="ARBA00022630"/>
    </source>
</evidence>
<proteinExistence type="inferred from homology"/>
<dbReference type="InterPro" id="IPR036188">
    <property type="entry name" value="FAD/NAD-bd_sf"/>
</dbReference>
<dbReference type="Gene3D" id="3.50.50.100">
    <property type="match status" value="1"/>
</dbReference>
<keyword evidence="4" id="KW-0560">Oxidoreductase</keyword>
<evidence type="ECO:0000256" key="4">
    <source>
        <dbReference type="ARBA" id="ARBA00023002"/>
    </source>
</evidence>
<reference evidence="8 9" key="1">
    <citation type="submission" date="2017-06" db="EMBL/GenBank/DDBJ databases">
        <authorList>
            <person name="Kim H.J."/>
            <person name="Triplett B.A."/>
        </authorList>
    </citation>
    <scope>NUCLEOTIDE SEQUENCE [LARGE SCALE GENOMIC DNA]</scope>
    <source>
        <strain evidence="8">FRACA_ARgP5</strain>
    </source>
</reference>
<dbReference type="AlphaFoldDB" id="A0A2I2L144"/>
<accession>A0A2I2L144</accession>
<dbReference type="Pfam" id="PF07992">
    <property type="entry name" value="Pyr_redox_2"/>
    <property type="match status" value="1"/>
</dbReference>
<gene>
    <name evidence="8" type="ORF">FRACA_750022</name>
</gene>
<keyword evidence="9" id="KW-1185">Reference proteome</keyword>
<sequence length="558" mass="58154">MPMPPTPASVRRIVRSVTARRGAAPVDVSRVGADGAGDGRDGGGGAGGAAGGGQVPRVVVVGSGFAGLRLLRRLEGLLPADAARLTVVSPVDHLPYTSLMPQVCASSVEPRHLAVATRGALRRTVLRLGHAVAVDTEWHTVTVRGNDGTLTVLGWDRLVLAPGSITRTFDIPGVRAHAIGLKNLTQAVYLRDHVLRQLETADAAPDGAQRRALCTFVVVGGGYTGTELVAQMTRFTRRAAANYPRLRAEEIRWVLVDHAPAILHELAPALGRRAARVLAERGVEIRLRTAVTEVGERTVRLRGAGDADRDEETIETRTVVWCAGVDPSPLMATLGLPTVHGRLVVDEFFRVAGVDGLFALGDAAAVPDLTRAGAPAGQTAQHAVRQAGVAARNVAASLGHGTIRPYRHHDLGFVVDLGGRDAVANPLGLTLHGLPAVAVTRAYHAYALNNGSNRARVLTDWILDLVIPHQIVQLGFARGQRPGIATAEETSVYPGGRAPGGQEPAAMTPPPHEGTSRPEDAAARDTACGTVADRGTQAAPPAPAAQPAPAAAPPTGTG</sequence>
<keyword evidence="5" id="KW-0520">NAD</keyword>
<dbReference type="PRINTS" id="PR00368">
    <property type="entry name" value="FADPNR"/>
</dbReference>
<dbReference type="Proteomes" id="UP000234331">
    <property type="component" value="Unassembled WGS sequence"/>
</dbReference>
<name>A0A2I2L144_9ACTN</name>
<dbReference type="EMBL" id="FZMO01000542">
    <property type="protein sequence ID" value="SNQ51587.1"/>
    <property type="molecule type" value="Genomic_DNA"/>
</dbReference>
<feature type="compositionally biased region" description="Basic and acidic residues" evidence="6">
    <location>
        <begin position="514"/>
        <end position="523"/>
    </location>
</feature>
<feature type="compositionally biased region" description="Pro residues" evidence="6">
    <location>
        <begin position="540"/>
        <end position="552"/>
    </location>
</feature>